<dbReference type="Gene3D" id="3.40.640.10">
    <property type="entry name" value="Type I PLP-dependent aspartate aminotransferase-like (Major domain)"/>
    <property type="match status" value="1"/>
</dbReference>
<dbReference type="Gene3D" id="3.90.1150.10">
    <property type="entry name" value="Aspartate Aminotransferase, domain 1"/>
    <property type="match status" value="1"/>
</dbReference>
<comment type="cofactor">
    <cofactor evidence="1">
        <name>pyridoxal 5'-phosphate</name>
        <dbReference type="ChEBI" id="CHEBI:597326"/>
    </cofactor>
</comment>
<proteinExistence type="inferred from homology"/>
<dbReference type="PANTHER" id="PTHR42699">
    <property type="match status" value="1"/>
</dbReference>
<dbReference type="SUPFAM" id="SSF53383">
    <property type="entry name" value="PLP-dependent transferases"/>
    <property type="match status" value="1"/>
</dbReference>
<dbReference type="Pfam" id="PF01053">
    <property type="entry name" value="Cys_Met_Meta_PP"/>
    <property type="match status" value="1"/>
</dbReference>
<reference evidence="12 13" key="1">
    <citation type="journal article" date="2023" name="G3 (Bethesda)">
        <title>A high-quality reference genome for the fission yeast Schizosaccharomyces osmophilus.</title>
        <authorList>
            <person name="Jia G.S."/>
            <person name="Zhang W.C."/>
            <person name="Liang Y."/>
            <person name="Liu X.H."/>
            <person name="Rhind N."/>
            <person name="Pidoux A."/>
            <person name="Brysch-Herzberg M."/>
            <person name="Du L.L."/>
        </authorList>
    </citation>
    <scope>NUCLEOTIDE SEQUENCE [LARGE SCALE GENOMIC DNA]</scope>
    <source>
        <strain evidence="12 13">CBS 15793</strain>
    </source>
</reference>
<evidence type="ECO:0000313" key="13">
    <source>
        <dbReference type="Proteomes" id="UP001212411"/>
    </source>
</evidence>
<dbReference type="PANTHER" id="PTHR42699:SF1">
    <property type="entry name" value="CYSTATHIONINE GAMMA-SYNTHASE-RELATED"/>
    <property type="match status" value="1"/>
</dbReference>
<dbReference type="FunFam" id="3.40.640.10:FF:000111">
    <property type="entry name" value="Cystathionine gamma-synthase"/>
    <property type="match status" value="1"/>
</dbReference>
<dbReference type="PROSITE" id="PS00868">
    <property type="entry name" value="CYS_MET_METAB_PP"/>
    <property type="match status" value="1"/>
</dbReference>
<evidence type="ECO:0000256" key="1">
    <source>
        <dbReference type="ARBA" id="ARBA00001933"/>
    </source>
</evidence>
<dbReference type="EC" id="2.5.1.48" evidence="10"/>
<keyword evidence="3" id="KW-0808">Transferase</keyword>
<comment type="function">
    <text evidence="7">Catalyzes the formation of L-cystathionine from O-succinyl-L-homoserine (OSHS) and L-cysteine, via a gamma-replacement reaction. In the absence of thiol, catalyzes gamma-elimination to form 2-oxobutanoate, succinate and ammonia.</text>
</comment>
<dbReference type="KEGG" id="som:SOMG_01099"/>
<dbReference type="InterPro" id="IPR015424">
    <property type="entry name" value="PyrdxlP-dep_Trfase"/>
</dbReference>
<organism evidence="12 13">
    <name type="scientific">Schizosaccharomyces osmophilus</name>
    <dbReference type="NCBI Taxonomy" id="2545709"/>
    <lineage>
        <taxon>Eukaryota</taxon>
        <taxon>Fungi</taxon>
        <taxon>Dikarya</taxon>
        <taxon>Ascomycota</taxon>
        <taxon>Taphrinomycotina</taxon>
        <taxon>Schizosaccharomycetes</taxon>
        <taxon>Schizosaccharomycetales</taxon>
        <taxon>Schizosaccharomycetaceae</taxon>
        <taxon>Schizosaccharomyces</taxon>
    </lineage>
</organism>
<dbReference type="InterPro" id="IPR051750">
    <property type="entry name" value="Trans-sulfuration_enzymes"/>
</dbReference>
<dbReference type="InterPro" id="IPR015421">
    <property type="entry name" value="PyrdxlP-dep_Trfase_major"/>
</dbReference>
<dbReference type="Proteomes" id="UP001212411">
    <property type="component" value="Chromosome 1"/>
</dbReference>
<dbReference type="GO" id="GO:0003962">
    <property type="term" value="F:cystathionine gamma-synthase activity"/>
    <property type="evidence" value="ECO:0007669"/>
    <property type="project" value="UniProtKB-EC"/>
</dbReference>
<accession>A0AAE9W5Z4</accession>
<evidence type="ECO:0000313" key="12">
    <source>
        <dbReference type="EMBL" id="WBW70649.1"/>
    </source>
</evidence>
<evidence type="ECO:0000256" key="6">
    <source>
        <dbReference type="ARBA" id="ARBA00051441"/>
    </source>
</evidence>
<name>A0AAE9W5Z4_9SCHI</name>
<dbReference type="InterPro" id="IPR054542">
    <property type="entry name" value="Cys_met_metab_PP"/>
</dbReference>
<dbReference type="GO" id="GO:0019346">
    <property type="term" value="P:transsulfuration"/>
    <property type="evidence" value="ECO:0007669"/>
    <property type="project" value="InterPro"/>
</dbReference>
<evidence type="ECO:0000256" key="4">
    <source>
        <dbReference type="ARBA" id="ARBA00022898"/>
    </source>
</evidence>
<evidence type="ECO:0000256" key="3">
    <source>
        <dbReference type="ARBA" id="ARBA00022679"/>
    </source>
</evidence>
<sequence length="608" mass="68534">MSLNLSYLVNPPTETGSSIPADTDHAISVTLPTWQANVGYEEGDPDVATRMQTGYPRFFINTFIKECAAKIKRLPEVQKLNLSNYDTMLYPSMAIAQQCVEFIAKKAQLEPSTLPMVDASQSLKSHLKTLGSHHNKDIHIPDVFAVLFPSDRFSVAKQFWQHTGEGISSRRAACFLQAFQLIQIVAKEGSYKQSLLHLKSKSRSRYASTHDMEALQSWMSDDNQSNEAEMTDLSRYLEERYGRNLDLSLATSAKIVLRRRIAGTLEEEVDLKKTLPNEKESELRQIQGLTHEDVYLFPTGMSSIYNAHRILRNVLNGTRKSVCFGFCYVDTLKILEKWGAGCYFYGLGNASQLDEFEKLLESGEKVLGLFCEFPSNPLLNTPDLVRIRHLADKYDFAVVVDETIGNFLNVEVLPYADMVVSSLTKIFSGDSNVMGGSLVLNPLSRLYGKLKEGMAKLYEDNFYDEDALTLERNSRDFADRSKVINQNAEVICELLRKSPKVKQLYYPKYNPSSNNYETCKRKNGGYGGLLSVVFHDPSNARRFYDHIGVAKGPSLGTNFTLASPYTIIAHYQELDWAEENGINRNLVRISVGMEPKKHLSAVFSEALD</sequence>
<dbReference type="AlphaFoldDB" id="A0AAE9W5Z4"/>
<dbReference type="InterPro" id="IPR015422">
    <property type="entry name" value="PyrdxlP-dep_Trfase_small"/>
</dbReference>
<dbReference type="FunFam" id="3.90.1150.10:FF:000063">
    <property type="entry name" value="Probable cystathionine gamma-synthase"/>
    <property type="match status" value="1"/>
</dbReference>
<dbReference type="GO" id="GO:0030170">
    <property type="term" value="F:pyridoxal phosphate binding"/>
    <property type="evidence" value="ECO:0007669"/>
    <property type="project" value="InterPro"/>
</dbReference>
<dbReference type="EMBL" id="CP115611">
    <property type="protein sequence ID" value="WBW70649.1"/>
    <property type="molecule type" value="Genomic_DNA"/>
</dbReference>
<dbReference type="GeneID" id="80874581"/>
<evidence type="ECO:0000256" key="10">
    <source>
        <dbReference type="ARBA" id="ARBA00066530"/>
    </source>
</evidence>
<evidence type="ECO:0000256" key="8">
    <source>
        <dbReference type="ARBA" id="ARBA00060510"/>
    </source>
</evidence>
<keyword evidence="5" id="KW-0486">Methionine biosynthesis</keyword>
<comment type="similarity">
    <text evidence="9">Belongs to the trans-sulfuration enzymes family. MET7 subfamily.</text>
</comment>
<comment type="pathway">
    <text evidence="8">Amino-acid biosynthesis; L-methionine biosynthesis via de novo pathway; L-cystathionine from O-succinyl-L-homoserine: step 1/1.</text>
</comment>
<evidence type="ECO:0000256" key="2">
    <source>
        <dbReference type="ARBA" id="ARBA00022605"/>
    </source>
</evidence>
<dbReference type="GO" id="GO:0009086">
    <property type="term" value="P:methionine biosynthetic process"/>
    <property type="evidence" value="ECO:0007669"/>
    <property type="project" value="UniProtKB-KW"/>
</dbReference>
<evidence type="ECO:0000256" key="11">
    <source>
        <dbReference type="ARBA" id="ARBA00083849"/>
    </source>
</evidence>
<keyword evidence="2" id="KW-0028">Amino-acid biosynthesis</keyword>
<evidence type="ECO:0000256" key="9">
    <source>
        <dbReference type="ARBA" id="ARBA00061376"/>
    </source>
</evidence>
<gene>
    <name evidence="12" type="primary">met3</name>
    <name evidence="12" type="ORF">SOMG_01099</name>
</gene>
<keyword evidence="13" id="KW-1185">Reference proteome</keyword>
<dbReference type="RefSeq" id="XP_056034892.1">
    <property type="nucleotide sequence ID" value="XM_056179892.1"/>
</dbReference>
<evidence type="ECO:0000256" key="7">
    <source>
        <dbReference type="ARBA" id="ARBA00058439"/>
    </source>
</evidence>
<evidence type="ECO:0000256" key="5">
    <source>
        <dbReference type="ARBA" id="ARBA00023167"/>
    </source>
</evidence>
<protein>
    <recommendedName>
        <fullName evidence="10">cystathionine gamma-synthase</fullName>
        <ecNumber evidence="10">2.5.1.48</ecNumber>
    </recommendedName>
    <alternativeName>
        <fullName evidence="11">O-succinylhomoserine (thiol)-lyase</fullName>
    </alternativeName>
</protein>
<dbReference type="InterPro" id="IPR000277">
    <property type="entry name" value="Cys/Met-Metab_PyrdxlP-dep_enz"/>
</dbReference>
<comment type="catalytic activity">
    <reaction evidence="6">
        <text>O-succinyl-L-homoserine + L-cysteine = L,L-cystathionine + succinate + H(+)</text>
        <dbReference type="Rhea" id="RHEA:20397"/>
        <dbReference type="ChEBI" id="CHEBI:15378"/>
        <dbReference type="ChEBI" id="CHEBI:30031"/>
        <dbReference type="ChEBI" id="CHEBI:35235"/>
        <dbReference type="ChEBI" id="CHEBI:57661"/>
        <dbReference type="ChEBI" id="CHEBI:58161"/>
        <dbReference type="EC" id="2.5.1.48"/>
    </reaction>
</comment>
<keyword evidence="4" id="KW-0663">Pyridoxal phosphate</keyword>